<dbReference type="InterPro" id="IPR029151">
    <property type="entry name" value="Sensor-like_sf"/>
</dbReference>
<dbReference type="Pfam" id="PF10388">
    <property type="entry name" value="YkuI_C"/>
    <property type="match status" value="1"/>
</dbReference>
<dbReference type="SMART" id="SM00052">
    <property type="entry name" value="EAL"/>
    <property type="match status" value="1"/>
</dbReference>
<gene>
    <name evidence="2" type="ORF">SAMN05216201_11877</name>
</gene>
<dbReference type="Gene3D" id="3.20.20.450">
    <property type="entry name" value="EAL domain"/>
    <property type="match status" value="1"/>
</dbReference>
<dbReference type="GO" id="GO:0071111">
    <property type="term" value="F:cyclic-guanylate-specific phosphodiesterase activity"/>
    <property type="evidence" value="ECO:0007669"/>
    <property type="project" value="InterPro"/>
</dbReference>
<dbReference type="Pfam" id="PF00563">
    <property type="entry name" value="EAL"/>
    <property type="match status" value="1"/>
</dbReference>
<dbReference type="RefSeq" id="WP_090313100.1">
    <property type="nucleotide sequence ID" value="NZ_FNZE01000018.1"/>
</dbReference>
<dbReference type="CDD" id="cd01948">
    <property type="entry name" value="EAL"/>
    <property type="match status" value="1"/>
</dbReference>
<dbReference type="STRING" id="915471.SAMN05216201_11877"/>
<dbReference type="InterPro" id="IPR018842">
    <property type="entry name" value="YkuI_C"/>
</dbReference>
<proteinExistence type="predicted"/>
<evidence type="ECO:0000313" key="2">
    <source>
        <dbReference type="EMBL" id="SEJ79845.1"/>
    </source>
</evidence>
<feature type="domain" description="EAL" evidence="1">
    <location>
        <begin position="1"/>
        <end position="241"/>
    </location>
</feature>
<dbReference type="PANTHER" id="PTHR33121:SF82">
    <property type="entry name" value="SIGNAL TRANSDUCTION PROTEIN CONTAINING A EAL DOMAIN"/>
    <property type="match status" value="1"/>
</dbReference>
<dbReference type="PROSITE" id="PS50883">
    <property type="entry name" value="EAL"/>
    <property type="match status" value="1"/>
</dbReference>
<dbReference type="InterPro" id="IPR050706">
    <property type="entry name" value="Cyclic-di-GMP_PDE-like"/>
</dbReference>
<evidence type="ECO:0000259" key="1">
    <source>
        <dbReference type="PROSITE" id="PS50883"/>
    </source>
</evidence>
<protein>
    <submittedName>
        <fullName evidence="2">EAL domain, c-di-GMP-specific phosphodiesterase class I (Or its enzymatically inactive variant)</fullName>
    </submittedName>
</protein>
<organism evidence="2 3">
    <name type="scientific">Pseudomonas linyingensis</name>
    <dbReference type="NCBI Taxonomy" id="915471"/>
    <lineage>
        <taxon>Bacteria</taxon>
        <taxon>Pseudomonadati</taxon>
        <taxon>Pseudomonadota</taxon>
        <taxon>Gammaproteobacteria</taxon>
        <taxon>Pseudomonadales</taxon>
        <taxon>Pseudomonadaceae</taxon>
        <taxon>Pseudomonas</taxon>
    </lineage>
</organism>
<keyword evidence="3" id="KW-1185">Reference proteome</keyword>
<dbReference type="AlphaFoldDB" id="A0A1H7C2K4"/>
<name>A0A1H7C2K4_9PSED</name>
<dbReference type="InterPro" id="IPR035919">
    <property type="entry name" value="EAL_sf"/>
</dbReference>
<dbReference type="Proteomes" id="UP000242930">
    <property type="component" value="Unassembled WGS sequence"/>
</dbReference>
<dbReference type="SUPFAM" id="SSF103190">
    <property type="entry name" value="Sensory domain-like"/>
    <property type="match status" value="1"/>
</dbReference>
<reference evidence="3" key="1">
    <citation type="submission" date="2016-10" db="EMBL/GenBank/DDBJ databases">
        <authorList>
            <person name="Varghese N."/>
            <person name="Submissions S."/>
        </authorList>
    </citation>
    <scope>NUCLEOTIDE SEQUENCE [LARGE SCALE GENOMIC DNA]</scope>
    <source>
        <strain evidence="3">LMG 25967</strain>
    </source>
</reference>
<dbReference type="SUPFAM" id="SSF141868">
    <property type="entry name" value="EAL domain-like"/>
    <property type="match status" value="1"/>
</dbReference>
<dbReference type="InterPro" id="IPR001633">
    <property type="entry name" value="EAL_dom"/>
</dbReference>
<dbReference type="OrthoDB" id="1673646at2"/>
<sequence>MFDGQPLAVFQPFVDTATGLIAGVEALARLRDSQGRLRSAGPLFACPQTNQSALRRLDRQVRDQALRQLQQAPRDWFLSLNISPRWISRLQPDQPLPSLRQLDQHQVDARRIVFEITELDGDSPRLLAAVAQYRQAGARIAVDDFGAGYSQLDRVLALQPDILKLDMRLFKDAARGGPSCEVVKALAQMAEKTGCQIIAEGVESAAELDFALECGARYVQGFLFADGQAQFPAADAFARHFALLRDHYVQGKLAERARLIELRRQLGELMGRLRPWAESRAGASAMPPIEEYPWLLRIYQCDRTGAQITPNFDRQGEGWHEDPSYLRHNWSWRPYFHQLLAEGLDEWRLTLSPTYRDVTSNQYCLTAGQCIDNGRRLLLVDIDAAALSTCPQPAAWCPLQFGLTGS</sequence>
<dbReference type="EMBL" id="FNZE01000018">
    <property type="protein sequence ID" value="SEJ79845.1"/>
    <property type="molecule type" value="Genomic_DNA"/>
</dbReference>
<accession>A0A1H7C2K4</accession>
<evidence type="ECO:0000313" key="3">
    <source>
        <dbReference type="Proteomes" id="UP000242930"/>
    </source>
</evidence>
<dbReference type="Gene3D" id="3.30.450.20">
    <property type="entry name" value="PAS domain"/>
    <property type="match status" value="1"/>
</dbReference>
<dbReference type="PANTHER" id="PTHR33121">
    <property type="entry name" value="CYCLIC DI-GMP PHOSPHODIESTERASE PDEF"/>
    <property type="match status" value="1"/>
</dbReference>